<keyword evidence="4" id="KW-0408">Iron</keyword>
<evidence type="ECO:0000256" key="3">
    <source>
        <dbReference type="ARBA" id="ARBA00022723"/>
    </source>
</evidence>
<dbReference type="EMBL" id="CP020083">
    <property type="protein sequence ID" value="ASR52785.1"/>
    <property type="molecule type" value="Genomic_DNA"/>
</dbReference>
<dbReference type="InterPro" id="IPR009050">
    <property type="entry name" value="Globin-like_sf"/>
</dbReference>
<keyword evidence="3" id="KW-0479">Metal-binding</keyword>
<keyword evidence="7" id="KW-1185">Reference proteome</keyword>
<evidence type="ECO:0000313" key="6">
    <source>
        <dbReference type="EMBL" id="ASR52785.1"/>
    </source>
</evidence>
<evidence type="ECO:0000256" key="2">
    <source>
        <dbReference type="ARBA" id="ARBA00022617"/>
    </source>
</evidence>
<dbReference type="GeneID" id="303487104"/>
<evidence type="ECO:0000256" key="1">
    <source>
        <dbReference type="ARBA" id="ARBA00022448"/>
    </source>
</evidence>
<evidence type="ECO:0000313" key="7">
    <source>
        <dbReference type="Proteomes" id="UP000258016"/>
    </source>
</evidence>
<dbReference type="Pfam" id="PF01152">
    <property type="entry name" value="Bac_globin"/>
    <property type="match status" value="1"/>
</dbReference>
<dbReference type="RefSeq" id="WP_117352969.1">
    <property type="nucleotide sequence ID" value="NZ_CP020083.1"/>
</dbReference>
<reference evidence="6 7" key="1">
    <citation type="submission" date="2017-03" db="EMBL/GenBank/DDBJ databases">
        <title>Complete genome sequence of Blastomonas fulva degrading microcsystin LR.</title>
        <authorList>
            <person name="Lee H.-g."/>
            <person name="Jin L."/>
            <person name="oh H.-M."/>
        </authorList>
    </citation>
    <scope>NUCLEOTIDE SEQUENCE [LARGE SCALE GENOMIC DNA]</scope>
    <source>
        <strain evidence="6 7">T2</strain>
    </source>
</reference>
<keyword evidence="2" id="KW-0349">Heme</keyword>
<feature type="region of interest" description="Disordered" evidence="5">
    <location>
        <begin position="25"/>
        <end position="69"/>
    </location>
</feature>
<sequence length="189" mass="20571">MISLIFALTLASFQDMPVDAVPDIASESQSEAEAEAEAAAKPEPQRDPVTGELPVNPYQPSNAHAGAAPFAGTGMSDAFHGQEGIRRVVNGMVDRAIVDPRISEVFVSHDLVRLRRTLFEQFCHILNAGCDYTGRDMATSHRDLGLQIDDLNVLVENLQAAMADERVGFAAQNRLLSKLAPMKRDVVTR</sequence>
<name>A0ABN5BD91_9SPHN</name>
<dbReference type="Gene3D" id="1.10.490.10">
    <property type="entry name" value="Globins"/>
    <property type="match status" value="1"/>
</dbReference>
<proteinExistence type="predicted"/>
<protein>
    <submittedName>
        <fullName evidence="6">Group 1 truncated hemoglobin</fullName>
    </submittedName>
</protein>
<organism evidence="6 7">
    <name type="scientific">Blastomonas fulva</name>
    <dbReference type="NCBI Taxonomy" id="1550728"/>
    <lineage>
        <taxon>Bacteria</taxon>
        <taxon>Pseudomonadati</taxon>
        <taxon>Pseudomonadota</taxon>
        <taxon>Alphaproteobacteria</taxon>
        <taxon>Sphingomonadales</taxon>
        <taxon>Sphingomonadaceae</taxon>
        <taxon>Blastomonas</taxon>
    </lineage>
</organism>
<accession>A0ABN5BD91</accession>
<dbReference type="InterPro" id="IPR012292">
    <property type="entry name" value="Globin/Proto"/>
</dbReference>
<evidence type="ECO:0000256" key="5">
    <source>
        <dbReference type="SAM" id="MobiDB-lite"/>
    </source>
</evidence>
<gene>
    <name evidence="6" type="ORF">B5J99_16060</name>
</gene>
<dbReference type="SUPFAM" id="SSF46458">
    <property type="entry name" value="Globin-like"/>
    <property type="match status" value="1"/>
</dbReference>
<dbReference type="Proteomes" id="UP000258016">
    <property type="component" value="Chromosome"/>
</dbReference>
<dbReference type="InterPro" id="IPR001486">
    <property type="entry name" value="Hemoglobin_trunc"/>
</dbReference>
<keyword evidence="1" id="KW-0813">Transport</keyword>
<dbReference type="CDD" id="cd00454">
    <property type="entry name" value="TrHb1_N"/>
    <property type="match status" value="1"/>
</dbReference>
<evidence type="ECO:0000256" key="4">
    <source>
        <dbReference type="ARBA" id="ARBA00023004"/>
    </source>
</evidence>